<dbReference type="SMART" id="SM00283">
    <property type="entry name" value="MA"/>
    <property type="match status" value="1"/>
</dbReference>
<evidence type="ECO:0000313" key="10">
    <source>
        <dbReference type="EMBL" id="MEC1177218.1"/>
    </source>
</evidence>
<dbReference type="CDD" id="cd19411">
    <property type="entry name" value="MCP2201-like_sensor"/>
    <property type="match status" value="1"/>
</dbReference>
<dbReference type="PANTHER" id="PTHR32089">
    <property type="entry name" value="METHYL-ACCEPTING CHEMOTAXIS PROTEIN MCPB"/>
    <property type="match status" value="1"/>
</dbReference>
<evidence type="ECO:0000256" key="4">
    <source>
        <dbReference type="ARBA" id="ARBA00023224"/>
    </source>
</evidence>
<dbReference type="GO" id="GO:0007165">
    <property type="term" value="P:signal transduction"/>
    <property type="evidence" value="ECO:0007669"/>
    <property type="project" value="UniProtKB-KW"/>
</dbReference>
<evidence type="ECO:0000256" key="1">
    <source>
        <dbReference type="ARBA" id="ARBA00004236"/>
    </source>
</evidence>
<dbReference type="Gene3D" id="1.10.287.950">
    <property type="entry name" value="Methyl-accepting chemotaxis protein"/>
    <property type="match status" value="1"/>
</dbReference>
<dbReference type="PROSITE" id="PS50111">
    <property type="entry name" value="CHEMOTAXIS_TRANSDUC_2"/>
    <property type="match status" value="1"/>
</dbReference>
<dbReference type="CDD" id="cd06225">
    <property type="entry name" value="HAMP"/>
    <property type="match status" value="1"/>
</dbReference>
<evidence type="ECO:0000259" key="8">
    <source>
        <dbReference type="PROSITE" id="PS50111"/>
    </source>
</evidence>
<dbReference type="Proteomes" id="UP001344888">
    <property type="component" value="Unassembled WGS sequence"/>
</dbReference>
<organism evidence="10 11">
    <name type="scientific">Metasolibacillus meyeri</name>
    <dbReference type="NCBI Taxonomy" id="1071052"/>
    <lineage>
        <taxon>Bacteria</taxon>
        <taxon>Bacillati</taxon>
        <taxon>Bacillota</taxon>
        <taxon>Bacilli</taxon>
        <taxon>Bacillales</taxon>
        <taxon>Caryophanaceae</taxon>
        <taxon>Metasolibacillus</taxon>
    </lineage>
</organism>
<evidence type="ECO:0000256" key="5">
    <source>
        <dbReference type="ARBA" id="ARBA00029447"/>
    </source>
</evidence>
<protein>
    <submittedName>
        <fullName evidence="10">Methyl-accepting chemotaxis protein</fullName>
    </submittedName>
</protein>
<keyword evidence="7" id="KW-1133">Transmembrane helix</keyword>
<feature type="transmembrane region" description="Helical" evidence="7">
    <location>
        <begin position="179"/>
        <end position="201"/>
    </location>
</feature>
<dbReference type="RefSeq" id="WP_326121477.1">
    <property type="nucleotide sequence ID" value="NZ_JARSFG010000003.1"/>
</dbReference>
<comment type="similarity">
    <text evidence="5">Belongs to the methyl-accepting chemotaxis (MCP) protein family.</text>
</comment>
<dbReference type="InterPro" id="IPR004089">
    <property type="entry name" value="MCPsignal_dom"/>
</dbReference>
<feature type="domain" description="Methyl-accepting transducer" evidence="8">
    <location>
        <begin position="275"/>
        <end position="511"/>
    </location>
</feature>
<keyword evidence="2" id="KW-1003">Cell membrane</keyword>
<keyword evidence="3 7" id="KW-0472">Membrane</keyword>
<dbReference type="InterPro" id="IPR047347">
    <property type="entry name" value="YvaQ-like_sensor"/>
</dbReference>
<comment type="subcellular location">
    <subcellularLocation>
        <location evidence="1">Cell membrane</location>
    </subcellularLocation>
</comment>
<dbReference type="EMBL" id="JARSFG010000003">
    <property type="protein sequence ID" value="MEC1177218.1"/>
    <property type="molecule type" value="Genomic_DNA"/>
</dbReference>
<reference evidence="10 11" key="1">
    <citation type="submission" date="2023-03" db="EMBL/GenBank/DDBJ databases">
        <title>Bacillus Genome Sequencing.</title>
        <authorList>
            <person name="Dunlap C."/>
        </authorList>
    </citation>
    <scope>NUCLEOTIDE SEQUENCE [LARGE SCALE GENOMIC DNA]</scope>
    <source>
        <strain evidence="10 11">B-59205</strain>
    </source>
</reference>
<feature type="transmembrane region" description="Helical" evidence="7">
    <location>
        <begin position="7"/>
        <end position="27"/>
    </location>
</feature>
<proteinExistence type="inferred from homology"/>
<dbReference type="PRINTS" id="PR00260">
    <property type="entry name" value="CHEMTRNSDUCR"/>
</dbReference>
<evidence type="ECO:0000259" key="9">
    <source>
        <dbReference type="PROSITE" id="PS50885"/>
    </source>
</evidence>
<comment type="caution">
    <text evidence="10">The sequence shown here is derived from an EMBL/GenBank/DDBJ whole genome shotgun (WGS) entry which is preliminary data.</text>
</comment>
<accession>A0AAW9NSP8</accession>
<dbReference type="GO" id="GO:0005886">
    <property type="term" value="C:plasma membrane"/>
    <property type="evidence" value="ECO:0007669"/>
    <property type="project" value="UniProtKB-SubCell"/>
</dbReference>
<dbReference type="InterPro" id="IPR003660">
    <property type="entry name" value="HAMP_dom"/>
</dbReference>
<gene>
    <name evidence="10" type="ORF">P9B03_01875</name>
</gene>
<keyword evidence="11" id="KW-1185">Reference proteome</keyword>
<dbReference type="SUPFAM" id="SSF58104">
    <property type="entry name" value="Methyl-accepting chemotaxis protein (MCP) signaling domain"/>
    <property type="match status" value="1"/>
</dbReference>
<dbReference type="PROSITE" id="PS50885">
    <property type="entry name" value="HAMP"/>
    <property type="match status" value="1"/>
</dbReference>
<dbReference type="PANTHER" id="PTHR32089:SF112">
    <property type="entry name" value="LYSOZYME-LIKE PROTEIN-RELATED"/>
    <property type="match status" value="1"/>
</dbReference>
<evidence type="ECO:0000313" key="11">
    <source>
        <dbReference type="Proteomes" id="UP001344888"/>
    </source>
</evidence>
<name>A0AAW9NSP8_9BACL</name>
<keyword evidence="7" id="KW-0812">Transmembrane</keyword>
<evidence type="ECO:0000256" key="3">
    <source>
        <dbReference type="ARBA" id="ARBA00023136"/>
    </source>
</evidence>
<sequence>MSIGKKLYISLGTLVVIIFGISLFSYLQITNVNNKYNELIDSRLEQVYLAADVQSRIGGQGAFLRQYVLAKGSDALSSLEKEQAAIATSLERLDEVVTGGEMQELLAQLVEANNNYSDAAARVIGLVDEGKVDSAIPILNIEVRKVHNNLSEAANAMLLYNKDRFADTQKQTGEQVQQVTVILTVISIVSIIVGILSVIAISRVVIMPLKQLAGAVDQIATGDLTVDDVTVKSKDEVATIATSFNLMKSSLRELISVANENAEQLSNISRELTTSTAQVSSTSTTVASSIEQISASTHGSSQIATDTSVAMDETAFGIQNIAESTQTVHNEAQNTQVVASKGLVTIADAKEQMQDIYSSTKLTTELISKLITHSEQIQSISNVITDITDQTNLLALNAAIEAARAGEHGKGFAVVADEVRKLAEQSKSSANLIVNLTAEILHETRNVEGAVAESLQRVETGVKVIEVAGDSFNQITGAVENMTMLIADASAVTEQISAATEEVSASVSELASNVNGVAGNTEQIALQIGDQVASIQEINAVSAELEIKAEELAKAIAKFKI</sequence>
<dbReference type="Gene3D" id="6.10.340.10">
    <property type="match status" value="1"/>
</dbReference>
<keyword evidence="4 6" id="KW-0807">Transducer</keyword>
<evidence type="ECO:0000256" key="2">
    <source>
        <dbReference type="ARBA" id="ARBA00022475"/>
    </source>
</evidence>
<dbReference type="Pfam" id="PF00672">
    <property type="entry name" value="HAMP"/>
    <property type="match status" value="1"/>
</dbReference>
<dbReference type="GO" id="GO:0006935">
    <property type="term" value="P:chemotaxis"/>
    <property type="evidence" value="ECO:0007669"/>
    <property type="project" value="InterPro"/>
</dbReference>
<feature type="domain" description="HAMP" evidence="9">
    <location>
        <begin position="203"/>
        <end position="256"/>
    </location>
</feature>
<dbReference type="GO" id="GO:0004888">
    <property type="term" value="F:transmembrane signaling receptor activity"/>
    <property type="evidence" value="ECO:0007669"/>
    <property type="project" value="InterPro"/>
</dbReference>
<dbReference type="Pfam" id="PF00015">
    <property type="entry name" value="MCPsignal"/>
    <property type="match status" value="1"/>
</dbReference>
<dbReference type="Pfam" id="PF12729">
    <property type="entry name" value="4HB_MCP_1"/>
    <property type="match status" value="1"/>
</dbReference>
<dbReference type="InterPro" id="IPR004090">
    <property type="entry name" value="Chemotax_Me-accpt_rcpt"/>
</dbReference>
<dbReference type="SMART" id="SM00304">
    <property type="entry name" value="HAMP"/>
    <property type="match status" value="1"/>
</dbReference>
<evidence type="ECO:0000256" key="7">
    <source>
        <dbReference type="SAM" id="Phobius"/>
    </source>
</evidence>
<dbReference type="AlphaFoldDB" id="A0AAW9NSP8"/>
<dbReference type="CDD" id="cd11386">
    <property type="entry name" value="MCP_signal"/>
    <property type="match status" value="1"/>
</dbReference>
<evidence type="ECO:0000256" key="6">
    <source>
        <dbReference type="PROSITE-ProRule" id="PRU00284"/>
    </source>
</evidence>
<dbReference type="InterPro" id="IPR024478">
    <property type="entry name" value="HlyB_4HB_MCP"/>
</dbReference>